<evidence type="ECO:0000313" key="2">
    <source>
        <dbReference type="EMBL" id="TQM43958.1"/>
    </source>
</evidence>
<dbReference type="Proteomes" id="UP000319818">
    <property type="component" value="Unassembled WGS sequence"/>
</dbReference>
<dbReference type="RefSeq" id="WP_142098267.1">
    <property type="nucleotide sequence ID" value="NZ_VFPH01000001.1"/>
</dbReference>
<feature type="signal peptide" evidence="1">
    <location>
        <begin position="1"/>
        <end position="27"/>
    </location>
</feature>
<feature type="chain" id="PRO_5021828465" description="Peptidase inhibitor family I36" evidence="1">
    <location>
        <begin position="28"/>
        <end position="128"/>
    </location>
</feature>
<keyword evidence="1" id="KW-0732">Signal</keyword>
<comment type="caution">
    <text evidence="2">The sequence shown here is derived from an EMBL/GenBank/DDBJ whole genome shotgun (WGS) entry which is preliminary data.</text>
</comment>
<evidence type="ECO:0000313" key="3">
    <source>
        <dbReference type="Proteomes" id="UP000319818"/>
    </source>
</evidence>
<protein>
    <recommendedName>
        <fullName evidence="4">Peptidase inhibitor family I36</fullName>
    </recommendedName>
</protein>
<name>A0A543GD30_9PSEU</name>
<gene>
    <name evidence="2" type="ORF">FB388_1317</name>
</gene>
<evidence type="ECO:0000256" key="1">
    <source>
        <dbReference type="SAM" id="SignalP"/>
    </source>
</evidence>
<evidence type="ECO:0008006" key="4">
    <source>
        <dbReference type="Google" id="ProtNLM"/>
    </source>
</evidence>
<dbReference type="OrthoDB" id="3577535at2"/>
<proteinExistence type="predicted"/>
<reference evidence="2 3" key="1">
    <citation type="submission" date="2019-06" db="EMBL/GenBank/DDBJ databases">
        <title>Sequencing the genomes of 1000 actinobacteria strains.</title>
        <authorList>
            <person name="Klenk H.-P."/>
        </authorList>
    </citation>
    <scope>NUCLEOTIDE SEQUENCE [LARGE SCALE GENOMIC DNA]</scope>
    <source>
        <strain evidence="2 3">DSM 45511</strain>
    </source>
</reference>
<dbReference type="EMBL" id="VFPH01000001">
    <property type="protein sequence ID" value="TQM43958.1"/>
    <property type="molecule type" value="Genomic_DNA"/>
</dbReference>
<organism evidence="2 3">
    <name type="scientific">Pseudonocardia cypriaca</name>
    <dbReference type="NCBI Taxonomy" id="882449"/>
    <lineage>
        <taxon>Bacteria</taxon>
        <taxon>Bacillati</taxon>
        <taxon>Actinomycetota</taxon>
        <taxon>Actinomycetes</taxon>
        <taxon>Pseudonocardiales</taxon>
        <taxon>Pseudonocardiaceae</taxon>
        <taxon>Pseudonocardia</taxon>
    </lineage>
</organism>
<accession>A0A543GD30</accession>
<keyword evidence="3" id="KW-1185">Reference proteome</keyword>
<sequence>MRRSTVAAALFTALVLGVAGPPATAWAQPPAGGDTDVAACLDGNCTLRVTGPVNIPLDGRAGATGLSVSSIGPFAVAFWVHRTGGGDGLGVVGRAGSVRFTSGSGSLAVRVLELDPGAAVIELSTQPG</sequence>
<dbReference type="AlphaFoldDB" id="A0A543GD30"/>